<proteinExistence type="predicted"/>
<accession>A0ABR0A4C1</accession>
<keyword evidence="3" id="KW-1185">Reference proteome</keyword>
<feature type="region of interest" description="Disordered" evidence="1">
    <location>
        <begin position="46"/>
        <end position="67"/>
    </location>
</feature>
<comment type="caution">
    <text evidence="2">The sequence shown here is derived from an EMBL/GenBank/DDBJ whole genome shotgun (WGS) entry which is preliminary data.</text>
</comment>
<gene>
    <name evidence="2" type="ORF">OUZ56_001983</name>
</gene>
<organism evidence="2 3">
    <name type="scientific">Daphnia magna</name>
    <dbReference type="NCBI Taxonomy" id="35525"/>
    <lineage>
        <taxon>Eukaryota</taxon>
        <taxon>Metazoa</taxon>
        <taxon>Ecdysozoa</taxon>
        <taxon>Arthropoda</taxon>
        <taxon>Crustacea</taxon>
        <taxon>Branchiopoda</taxon>
        <taxon>Diplostraca</taxon>
        <taxon>Cladocera</taxon>
        <taxon>Anomopoda</taxon>
        <taxon>Daphniidae</taxon>
        <taxon>Daphnia</taxon>
    </lineage>
</organism>
<dbReference type="Proteomes" id="UP001234178">
    <property type="component" value="Unassembled WGS sequence"/>
</dbReference>
<evidence type="ECO:0000313" key="2">
    <source>
        <dbReference type="EMBL" id="KAK4019986.1"/>
    </source>
</evidence>
<sequence length="87" mass="9752">MRRDTMGNSTLFKPTLFSDDDDVPPQAFATIYNLVKQRFRYSVINQSYPPSAAPGRSRRTRPQKSTESFALNVAQQAGVLLVASENE</sequence>
<reference evidence="2 3" key="1">
    <citation type="journal article" date="2023" name="Nucleic Acids Res.">
        <title>The hologenome of Daphnia magna reveals possible DNA methylation and microbiome-mediated evolution of the host genome.</title>
        <authorList>
            <person name="Chaturvedi A."/>
            <person name="Li X."/>
            <person name="Dhandapani V."/>
            <person name="Marshall H."/>
            <person name="Kissane S."/>
            <person name="Cuenca-Cambronero M."/>
            <person name="Asole G."/>
            <person name="Calvet F."/>
            <person name="Ruiz-Romero M."/>
            <person name="Marangio P."/>
            <person name="Guigo R."/>
            <person name="Rago D."/>
            <person name="Mirbahai L."/>
            <person name="Eastwood N."/>
            <person name="Colbourne J.K."/>
            <person name="Zhou J."/>
            <person name="Mallon E."/>
            <person name="Orsini L."/>
        </authorList>
    </citation>
    <scope>NUCLEOTIDE SEQUENCE [LARGE SCALE GENOMIC DNA]</scope>
    <source>
        <strain evidence="2">LRV0_1</strain>
    </source>
</reference>
<protein>
    <submittedName>
        <fullName evidence="2">Uncharacterized protein</fullName>
    </submittedName>
</protein>
<evidence type="ECO:0000256" key="1">
    <source>
        <dbReference type="SAM" id="MobiDB-lite"/>
    </source>
</evidence>
<feature type="compositionally biased region" description="Polar residues" evidence="1">
    <location>
        <begin position="1"/>
        <end position="12"/>
    </location>
</feature>
<dbReference type="EMBL" id="JAOYFB010000036">
    <property type="protein sequence ID" value="KAK4019986.1"/>
    <property type="molecule type" value="Genomic_DNA"/>
</dbReference>
<name>A0ABR0A4C1_9CRUS</name>
<evidence type="ECO:0000313" key="3">
    <source>
        <dbReference type="Proteomes" id="UP001234178"/>
    </source>
</evidence>
<feature type="region of interest" description="Disordered" evidence="1">
    <location>
        <begin position="1"/>
        <end position="21"/>
    </location>
</feature>